<keyword evidence="2" id="KW-1185">Reference proteome</keyword>
<proteinExistence type="predicted"/>
<sequence>MKGSGKQVSSSLLRVESLLQAFTHRPPPLTHPTRHVTLSIAQSVAAFVPGTPVSLFKRGQAGLSSVTVCELACVARTQLPTLSQFREDFCSSRQWSLLPKASELLVVFNPTTESGETENRAVSSRDRATLHNGIMHFIDKLYNTNGHPQVHRLPLEFCITVARSPSDVRPCFSLPAVISVRFWGAHSTVILCASRASFA</sequence>
<dbReference type="Proteomes" id="UP001519460">
    <property type="component" value="Unassembled WGS sequence"/>
</dbReference>
<organism evidence="1 2">
    <name type="scientific">Batillaria attramentaria</name>
    <dbReference type="NCBI Taxonomy" id="370345"/>
    <lineage>
        <taxon>Eukaryota</taxon>
        <taxon>Metazoa</taxon>
        <taxon>Spiralia</taxon>
        <taxon>Lophotrochozoa</taxon>
        <taxon>Mollusca</taxon>
        <taxon>Gastropoda</taxon>
        <taxon>Caenogastropoda</taxon>
        <taxon>Sorbeoconcha</taxon>
        <taxon>Cerithioidea</taxon>
        <taxon>Batillariidae</taxon>
        <taxon>Batillaria</taxon>
    </lineage>
</organism>
<evidence type="ECO:0008006" key="3">
    <source>
        <dbReference type="Google" id="ProtNLM"/>
    </source>
</evidence>
<name>A0ABD0KI49_9CAEN</name>
<dbReference type="EMBL" id="JACVVK020000174">
    <property type="protein sequence ID" value="KAK7486722.1"/>
    <property type="molecule type" value="Genomic_DNA"/>
</dbReference>
<accession>A0ABD0KI49</accession>
<evidence type="ECO:0000313" key="1">
    <source>
        <dbReference type="EMBL" id="KAK7486722.1"/>
    </source>
</evidence>
<comment type="caution">
    <text evidence="1">The sequence shown here is derived from an EMBL/GenBank/DDBJ whole genome shotgun (WGS) entry which is preliminary data.</text>
</comment>
<reference evidence="1 2" key="1">
    <citation type="journal article" date="2023" name="Sci. Data">
        <title>Genome assembly of the Korean intertidal mud-creeper Batillaria attramentaria.</title>
        <authorList>
            <person name="Patra A.K."/>
            <person name="Ho P.T."/>
            <person name="Jun S."/>
            <person name="Lee S.J."/>
            <person name="Kim Y."/>
            <person name="Won Y.J."/>
        </authorList>
    </citation>
    <scope>NUCLEOTIDE SEQUENCE [LARGE SCALE GENOMIC DNA]</scope>
    <source>
        <strain evidence="1">Wonlab-2016</strain>
    </source>
</reference>
<dbReference type="AlphaFoldDB" id="A0ABD0KI49"/>
<gene>
    <name evidence="1" type="ORF">BaRGS_00022006</name>
</gene>
<protein>
    <recommendedName>
        <fullName evidence="3">FAS1 domain-containing protein</fullName>
    </recommendedName>
</protein>
<evidence type="ECO:0000313" key="2">
    <source>
        <dbReference type="Proteomes" id="UP001519460"/>
    </source>
</evidence>